<evidence type="ECO:0000313" key="2">
    <source>
        <dbReference type="Proteomes" id="UP001151760"/>
    </source>
</evidence>
<dbReference type="PANTHER" id="PTHR46737">
    <property type="entry name" value="OS02G0827600 PROTEIN"/>
    <property type="match status" value="1"/>
</dbReference>
<gene>
    <name evidence="1" type="ORF">Tco_1069554</name>
</gene>
<proteinExistence type="predicted"/>
<reference evidence="1" key="2">
    <citation type="submission" date="2022-01" db="EMBL/GenBank/DDBJ databases">
        <authorList>
            <person name="Yamashiro T."/>
            <person name="Shiraishi A."/>
            <person name="Satake H."/>
            <person name="Nakayama K."/>
        </authorList>
    </citation>
    <scope>NUCLEOTIDE SEQUENCE</scope>
</reference>
<protein>
    <submittedName>
        <fullName evidence="1">Uncharacterized protein</fullName>
    </submittedName>
</protein>
<accession>A0ABQ5HKU1</accession>
<comment type="caution">
    <text evidence="1">The sequence shown here is derived from an EMBL/GenBank/DDBJ whole genome shotgun (WGS) entry which is preliminary data.</text>
</comment>
<dbReference type="Pfam" id="PF12049">
    <property type="entry name" value="DUF3531"/>
    <property type="match status" value="1"/>
</dbReference>
<dbReference type="EMBL" id="BQNB010019673">
    <property type="protein sequence ID" value="GJT87837.1"/>
    <property type="molecule type" value="Genomic_DNA"/>
</dbReference>
<reference evidence="1" key="1">
    <citation type="journal article" date="2022" name="Int. J. Mol. Sci.">
        <title>Draft Genome of Tanacetum Coccineum: Genomic Comparison of Closely Related Tanacetum-Family Plants.</title>
        <authorList>
            <person name="Yamashiro T."/>
            <person name="Shiraishi A."/>
            <person name="Nakayama K."/>
            <person name="Satake H."/>
        </authorList>
    </citation>
    <scope>NUCLEOTIDE SEQUENCE</scope>
</reference>
<dbReference type="Proteomes" id="UP001151760">
    <property type="component" value="Unassembled WGS sequence"/>
</dbReference>
<dbReference type="InterPro" id="IPR021920">
    <property type="entry name" value="DUF3531"/>
</dbReference>
<keyword evidence="2" id="KW-1185">Reference proteome</keyword>
<organism evidence="1 2">
    <name type="scientific">Tanacetum coccineum</name>
    <dbReference type="NCBI Taxonomy" id="301880"/>
    <lineage>
        <taxon>Eukaryota</taxon>
        <taxon>Viridiplantae</taxon>
        <taxon>Streptophyta</taxon>
        <taxon>Embryophyta</taxon>
        <taxon>Tracheophyta</taxon>
        <taxon>Spermatophyta</taxon>
        <taxon>Magnoliopsida</taxon>
        <taxon>eudicotyledons</taxon>
        <taxon>Gunneridae</taxon>
        <taxon>Pentapetalae</taxon>
        <taxon>asterids</taxon>
        <taxon>campanulids</taxon>
        <taxon>Asterales</taxon>
        <taxon>Asteraceae</taxon>
        <taxon>Asteroideae</taxon>
        <taxon>Anthemideae</taxon>
        <taxon>Anthemidinae</taxon>
        <taxon>Tanacetum</taxon>
    </lineage>
</organism>
<evidence type="ECO:0000313" key="1">
    <source>
        <dbReference type="EMBL" id="GJT87837.1"/>
    </source>
</evidence>
<sequence length="256" mass="29093">MTHHYQWRWLWAKEGTSVDVAASDGMVKGGRGVEKEQKFSAFSISTIIKATRVVVKSSGDDVSISRGSGTTARGRRLLKVREEKRKREFDRLHNYPSWANNNVELRNVLGDTIGNPDQMRLKVEDRIRKKGRDFHKPKTGSVVAFKVTFRDFSPVGSNIWFKLYGPPSDPDVDLIGTVIQSWYLMGRLGAYNSSNLQPIVVSYGEIRGVLAGTYTWYQSEVSKEKTLFITYVSRRRRKKATSSKILARKKEADLGQ</sequence>
<dbReference type="PANTHER" id="PTHR46737:SF2">
    <property type="entry name" value="OS02G0827600 PROTEIN"/>
    <property type="match status" value="1"/>
</dbReference>
<name>A0ABQ5HKU1_9ASTR</name>